<name>A0A410MHW6_9BACI</name>
<dbReference type="Proteomes" id="UP000287756">
    <property type="component" value="Chromosome"/>
</dbReference>
<evidence type="ECO:0000256" key="3">
    <source>
        <dbReference type="SAM" id="MobiDB-lite"/>
    </source>
</evidence>
<protein>
    <recommendedName>
        <fullName evidence="4">Phospholipase/carboxylesterase/thioesterase domain-containing protein</fullName>
    </recommendedName>
</protein>
<dbReference type="InterPro" id="IPR050955">
    <property type="entry name" value="Plant_Biomass_Hydrol_Est"/>
</dbReference>
<dbReference type="EMBL" id="CP026118">
    <property type="protein sequence ID" value="QAS54283.1"/>
    <property type="molecule type" value="Genomic_DNA"/>
</dbReference>
<keyword evidence="1" id="KW-0732">Signal</keyword>
<dbReference type="Pfam" id="PF02230">
    <property type="entry name" value="Abhydrolase_2"/>
    <property type="match status" value="1"/>
</dbReference>
<gene>
    <name evidence="5" type="ORF">HLI_19725</name>
</gene>
<evidence type="ECO:0000256" key="1">
    <source>
        <dbReference type="ARBA" id="ARBA00022729"/>
    </source>
</evidence>
<feature type="domain" description="Phospholipase/carboxylesterase/thioesterase" evidence="4">
    <location>
        <begin position="53"/>
        <end position="235"/>
    </location>
</feature>
<dbReference type="PANTHER" id="PTHR43037:SF5">
    <property type="entry name" value="FERULOYL ESTERASE"/>
    <property type="match status" value="1"/>
</dbReference>
<dbReference type="AlphaFoldDB" id="A0A410MHW6"/>
<dbReference type="InterPro" id="IPR003140">
    <property type="entry name" value="PLipase/COase/thioEstase"/>
</dbReference>
<sequence>MKTRSNWRKPGGKKTHKRRGSMMNTHVQVAKDSIPSKDGDRTFYYTLPESEGEPVPLVFCFHGAGSSAKYHMSMTNFHELAAKAKACFVFPEAVQVDPDDPMSKQFNEGRRKNKSFQNEIDDAGFVLRLIDYFRSLSHIDETRIFLSGFSNGSAFAMKLAIENPDLFAAVGGVSGPVVKEVAAKVEWSKPMPLIFFMGEDDRVVPYDGVDASHYMIDQLLSAKGTAQAFACSLPAPMEEKIQKDGKVTQHIYQSGDEGAEVIFYSIEGSGHTWPGGSLKQESQLFGKVSQELDAAGLMWSFFEKMTKEEH</sequence>
<proteinExistence type="predicted"/>
<feature type="compositionally biased region" description="Basic residues" evidence="3">
    <location>
        <begin position="1"/>
        <end position="20"/>
    </location>
</feature>
<organism evidence="5 6">
    <name type="scientific">Halobacillus litoralis</name>
    <dbReference type="NCBI Taxonomy" id="45668"/>
    <lineage>
        <taxon>Bacteria</taxon>
        <taxon>Bacillati</taxon>
        <taxon>Bacillota</taxon>
        <taxon>Bacilli</taxon>
        <taxon>Bacillales</taxon>
        <taxon>Bacillaceae</taxon>
        <taxon>Halobacillus</taxon>
    </lineage>
</organism>
<feature type="region of interest" description="Disordered" evidence="3">
    <location>
        <begin position="1"/>
        <end position="23"/>
    </location>
</feature>
<dbReference type="SUPFAM" id="SSF53474">
    <property type="entry name" value="alpha/beta-Hydrolases"/>
    <property type="match status" value="1"/>
</dbReference>
<dbReference type="GO" id="GO:0016787">
    <property type="term" value="F:hydrolase activity"/>
    <property type="evidence" value="ECO:0007669"/>
    <property type="project" value="UniProtKB-KW"/>
</dbReference>
<keyword evidence="2" id="KW-0378">Hydrolase</keyword>
<evidence type="ECO:0000313" key="5">
    <source>
        <dbReference type="EMBL" id="QAS54283.1"/>
    </source>
</evidence>
<dbReference type="KEGG" id="hli:HLI_19725"/>
<evidence type="ECO:0000259" key="4">
    <source>
        <dbReference type="Pfam" id="PF02230"/>
    </source>
</evidence>
<dbReference type="OrthoDB" id="9764953at2"/>
<dbReference type="InterPro" id="IPR029058">
    <property type="entry name" value="AB_hydrolase_fold"/>
</dbReference>
<dbReference type="Gene3D" id="3.40.50.1820">
    <property type="entry name" value="alpha/beta hydrolase"/>
    <property type="match status" value="1"/>
</dbReference>
<evidence type="ECO:0000313" key="6">
    <source>
        <dbReference type="Proteomes" id="UP000287756"/>
    </source>
</evidence>
<dbReference type="PANTHER" id="PTHR43037">
    <property type="entry name" value="UNNAMED PRODUCT-RELATED"/>
    <property type="match status" value="1"/>
</dbReference>
<evidence type="ECO:0000256" key="2">
    <source>
        <dbReference type="ARBA" id="ARBA00022801"/>
    </source>
</evidence>
<accession>A0A410MHW6</accession>
<reference evidence="5 6" key="1">
    <citation type="submission" date="2018-01" db="EMBL/GenBank/DDBJ databases">
        <title>The whole genome sequencing and assembly of Halobacillus litoralis ERB031 strain.</title>
        <authorList>
            <person name="Lee S.-J."/>
            <person name="Park M.-K."/>
            <person name="Kim J.-Y."/>
            <person name="Lee Y.-J."/>
            <person name="Yi H."/>
            <person name="Bahn Y.-S."/>
            <person name="Kim J.F."/>
            <person name="Lee D.-W."/>
        </authorList>
    </citation>
    <scope>NUCLEOTIDE SEQUENCE [LARGE SCALE GENOMIC DNA]</scope>
    <source>
        <strain evidence="5 6">ERB 031</strain>
    </source>
</reference>